<feature type="domain" description="C2H2-type" evidence="12">
    <location>
        <begin position="214"/>
        <end position="242"/>
    </location>
</feature>
<dbReference type="GO" id="GO:0008276">
    <property type="term" value="F:protein methyltransferase activity"/>
    <property type="evidence" value="ECO:0007669"/>
    <property type="project" value="UniProtKB-ARBA"/>
</dbReference>
<dbReference type="InterPro" id="IPR036236">
    <property type="entry name" value="Znf_C2H2_sf"/>
</dbReference>
<proteinExistence type="inferred from homology"/>
<dbReference type="SMART" id="SM00355">
    <property type="entry name" value="ZnF_C2H2"/>
    <property type="match status" value="3"/>
</dbReference>
<evidence type="ECO:0000256" key="5">
    <source>
        <dbReference type="ARBA" id="ARBA00022771"/>
    </source>
</evidence>
<evidence type="ECO:0000256" key="4">
    <source>
        <dbReference type="ARBA" id="ARBA00022737"/>
    </source>
</evidence>
<comment type="similarity">
    <text evidence="2">Belongs to the krueppel C2H2-type zinc-finger protein family.</text>
</comment>
<comment type="subcellular location">
    <subcellularLocation>
        <location evidence="1">Nucleus</location>
    </subcellularLocation>
</comment>
<dbReference type="Gene3D" id="3.30.160.60">
    <property type="entry name" value="Classic Zinc Finger"/>
    <property type="match status" value="2"/>
</dbReference>
<keyword evidence="6" id="KW-0862">Zinc</keyword>
<dbReference type="SUPFAM" id="SSF57667">
    <property type="entry name" value="beta-beta-alpha zinc fingers"/>
    <property type="match status" value="2"/>
</dbReference>
<evidence type="ECO:0000313" key="14">
    <source>
        <dbReference type="Proteomes" id="UP000499080"/>
    </source>
</evidence>
<reference evidence="13 14" key="1">
    <citation type="journal article" date="2019" name="Sci. Rep.">
        <title>Orb-weaving spider Araneus ventricosus genome elucidates the spidroin gene catalogue.</title>
        <authorList>
            <person name="Kono N."/>
            <person name="Nakamura H."/>
            <person name="Ohtoshi R."/>
            <person name="Moran D.A.P."/>
            <person name="Shinohara A."/>
            <person name="Yoshida Y."/>
            <person name="Fujiwara M."/>
            <person name="Mori M."/>
            <person name="Tomita M."/>
            <person name="Arakawa K."/>
        </authorList>
    </citation>
    <scope>NUCLEOTIDE SEQUENCE [LARGE SCALE GENOMIC DNA]</scope>
</reference>
<name>A0A4Y2M5H2_ARAVE</name>
<dbReference type="GO" id="GO:0008270">
    <property type="term" value="F:zinc ion binding"/>
    <property type="evidence" value="ECO:0007669"/>
    <property type="project" value="UniProtKB-KW"/>
</dbReference>
<evidence type="ECO:0000313" key="13">
    <source>
        <dbReference type="EMBL" id="GBN21979.1"/>
    </source>
</evidence>
<protein>
    <submittedName>
        <fullName evidence="13">Zinc finger protein 723</fullName>
    </submittedName>
</protein>
<dbReference type="EMBL" id="BGPR01006802">
    <property type="protein sequence ID" value="GBN21979.1"/>
    <property type="molecule type" value="Genomic_DNA"/>
</dbReference>
<dbReference type="InterPro" id="IPR050331">
    <property type="entry name" value="Zinc_finger"/>
</dbReference>
<dbReference type="InterPro" id="IPR001214">
    <property type="entry name" value="SET_dom"/>
</dbReference>
<keyword evidence="3" id="KW-0479">Metal-binding</keyword>
<dbReference type="PROSITE" id="PS00028">
    <property type="entry name" value="ZINC_FINGER_C2H2_1"/>
    <property type="match status" value="3"/>
</dbReference>
<organism evidence="13 14">
    <name type="scientific">Araneus ventricosus</name>
    <name type="common">Orbweaver spider</name>
    <name type="synonym">Epeira ventricosa</name>
    <dbReference type="NCBI Taxonomy" id="182803"/>
    <lineage>
        <taxon>Eukaryota</taxon>
        <taxon>Metazoa</taxon>
        <taxon>Ecdysozoa</taxon>
        <taxon>Arthropoda</taxon>
        <taxon>Chelicerata</taxon>
        <taxon>Arachnida</taxon>
        <taxon>Araneae</taxon>
        <taxon>Araneomorphae</taxon>
        <taxon>Entelegynae</taxon>
        <taxon>Araneoidea</taxon>
        <taxon>Araneidae</taxon>
        <taxon>Araneus</taxon>
    </lineage>
</organism>
<dbReference type="AlphaFoldDB" id="A0A4Y2M5H2"/>
<keyword evidence="10" id="KW-0539">Nucleus</keyword>
<dbReference type="FunFam" id="3.30.160.60:FF:002343">
    <property type="entry name" value="Zinc finger protein 33A"/>
    <property type="match status" value="1"/>
</dbReference>
<dbReference type="GO" id="GO:0005634">
    <property type="term" value="C:nucleus"/>
    <property type="evidence" value="ECO:0007669"/>
    <property type="project" value="UniProtKB-SubCell"/>
</dbReference>
<evidence type="ECO:0000256" key="10">
    <source>
        <dbReference type="ARBA" id="ARBA00023242"/>
    </source>
</evidence>
<dbReference type="PANTHER" id="PTHR16515">
    <property type="entry name" value="PR DOMAIN ZINC FINGER PROTEIN"/>
    <property type="match status" value="1"/>
</dbReference>
<dbReference type="Pfam" id="PF21549">
    <property type="entry name" value="PRDM2_PR"/>
    <property type="match status" value="1"/>
</dbReference>
<evidence type="ECO:0000256" key="11">
    <source>
        <dbReference type="PROSITE-ProRule" id="PRU00042"/>
    </source>
</evidence>
<evidence type="ECO:0000259" key="12">
    <source>
        <dbReference type="PROSITE" id="PS50157"/>
    </source>
</evidence>
<dbReference type="Gene3D" id="2.170.270.10">
    <property type="entry name" value="SET domain"/>
    <property type="match status" value="1"/>
</dbReference>
<keyword evidence="7" id="KW-0805">Transcription regulation</keyword>
<evidence type="ECO:0000256" key="1">
    <source>
        <dbReference type="ARBA" id="ARBA00004123"/>
    </source>
</evidence>
<dbReference type="OrthoDB" id="9439254at2759"/>
<dbReference type="FunFam" id="3.30.160.60:FF:000075">
    <property type="entry name" value="Putative zinc finger protein 536"/>
    <property type="match status" value="1"/>
</dbReference>
<keyword evidence="14" id="KW-1185">Reference proteome</keyword>
<comment type="caution">
    <text evidence="13">The sequence shown here is derived from an EMBL/GenBank/DDBJ whole genome shotgun (WGS) entry which is preliminary data.</text>
</comment>
<dbReference type="PANTHER" id="PTHR16515:SF66">
    <property type="entry name" value="C2H2-TYPE DOMAIN-CONTAINING PROTEIN"/>
    <property type="match status" value="1"/>
</dbReference>
<evidence type="ECO:0000256" key="6">
    <source>
        <dbReference type="ARBA" id="ARBA00022833"/>
    </source>
</evidence>
<evidence type="ECO:0000256" key="2">
    <source>
        <dbReference type="ARBA" id="ARBA00006991"/>
    </source>
</evidence>
<dbReference type="GO" id="GO:0008170">
    <property type="term" value="F:N-methyltransferase activity"/>
    <property type="evidence" value="ECO:0007669"/>
    <property type="project" value="UniProtKB-ARBA"/>
</dbReference>
<dbReference type="GO" id="GO:0003677">
    <property type="term" value="F:DNA binding"/>
    <property type="evidence" value="ECO:0007669"/>
    <property type="project" value="UniProtKB-KW"/>
</dbReference>
<evidence type="ECO:0000256" key="7">
    <source>
        <dbReference type="ARBA" id="ARBA00023015"/>
    </source>
</evidence>
<accession>A0A4Y2M5H2</accession>
<gene>
    <name evidence="13" type="primary">ZNF723_3</name>
    <name evidence="13" type="ORF">AVEN_81067_1</name>
</gene>
<keyword evidence="9" id="KW-0804">Transcription</keyword>
<dbReference type="GO" id="GO:0006355">
    <property type="term" value="P:regulation of DNA-templated transcription"/>
    <property type="evidence" value="ECO:0007669"/>
    <property type="project" value="UniProtKB-ARBA"/>
</dbReference>
<evidence type="ECO:0000256" key="3">
    <source>
        <dbReference type="ARBA" id="ARBA00022723"/>
    </source>
</evidence>
<keyword evidence="8" id="KW-0238">DNA-binding</keyword>
<evidence type="ECO:0000256" key="9">
    <source>
        <dbReference type="ARBA" id="ARBA00023163"/>
    </source>
</evidence>
<dbReference type="InterPro" id="IPR013087">
    <property type="entry name" value="Znf_C2H2_type"/>
</dbReference>
<dbReference type="PROSITE" id="PS50157">
    <property type="entry name" value="ZINC_FINGER_C2H2_2"/>
    <property type="match status" value="2"/>
</dbReference>
<evidence type="ECO:0000256" key="8">
    <source>
        <dbReference type="ARBA" id="ARBA00023125"/>
    </source>
</evidence>
<dbReference type="GO" id="GO:0008757">
    <property type="term" value="F:S-adenosylmethionine-dependent methyltransferase activity"/>
    <property type="evidence" value="ECO:0007669"/>
    <property type="project" value="UniProtKB-ARBA"/>
</dbReference>
<dbReference type="Proteomes" id="UP000499080">
    <property type="component" value="Unassembled WGS sequence"/>
</dbReference>
<feature type="domain" description="C2H2-type" evidence="12">
    <location>
        <begin position="186"/>
        <end position="213"/>
    </location>
</feature>
<sequence length="271" mass="30526">MRYVNCADHEEWQSVIAFQYLGKIYYRTYKPVLPYTEILVWYGNSYASDLGIEIKGRKCVQLPSKSITETLALHELGNHGLPLRRLQQSLLLPQKPEEPPEDASSHAAGRETSVPRVLLLHRQSYPSPAPPAHPLRREAARLPTLPQEIQPGLQSSHSPPPAHGTEGARLHHLTKHERVHNGERPYRCIDCGKDFTQASALKGHSRLHTRQRPYPCPHCEHRFTESGTLTRHIASIHTRVFPHNCSLCGKGLNTPGLLKKHAEGQHPKTGN</sequence>
<keyword evidence="4" id="KW-0677">Repeat</keyword>
<dbReference type="Pfam" id="PF00096">
    <property type="entry name" value="zf-C2H2"/>
    <property type="match status" value="2"/>
</dbReference>
<keyword evidence="5 11" id="KW-0863">Zinc-finger</keyword>
<dbReference type="InterPro" id="IPR046341">
    <property type="entry name" value="SET_dom_sf"/>
</dbReference>